<dbReference type="PROSITE" id="PS50294">
    <property type="entry name" value="WD_REPEATS_REGION"/>
    <property type="match status" value="2"/>
</dbReference>
<dbReference type="InterPro" id="IPR001680">
    <property type="entry name" value="WD40_rpt"/>
</dbReference>
<dbReference type="RefSeq" id="WP_193920308.1">
    <property type="nucleotide sequence ID" value="NZ_JADEXS020000001.1"/>
</dbReference>
<reference evidence="5" key="1">
    <citation type="submission" date="2020-10" db="EMBL/GenBank/DDBJ databases">
        <authorList>
            <person name="Castelo-Branco R."/>
            <person name="Eusebio N."/>
            <person name="Adriana R."/>
            <person name="Vieira A."/>
            <person name="Brugerolle De Fraissinette N."/>
            <person name="Rezende De Castro R."/>
            <person name="Schneider M.P."/>
            <person name="Vasconcelos V."/>
            <person name="Leao P.N."/>
        </authorList>
    </citation>
    <scope>NUCLEOTIDE SEQUENCE</scope>
    <source>
        <strain evidence="5">LEGE 12446</strain>
    </source>
</reference>
<dbReference type="PROSITE" id="PS00678">
    <property type="entry name" value="WD_REPEATS_1"/>
    <property type="match status" value="2"/>
</dbReference>
<feature type="repeat" description="WD" evidence="3">
    <location>
        <begin position="193"/>
        <end position="234"/>
    </location>
</feature>
<dbReference type="Pfam" id="PF00400">
    <property type="entry name" value="WD40"/>
    <property type="match status" value="1"/>
</dbReference>
<dbReference type="AlphaFoldDB" id="A0A8J7DF47"/>
<evidence type="ECO:0000259" key="4">
    <source>
        <dbReference type="Pfam" id="PF23586"/>
    </source>
</evidence>
<evidence type="ECO:0000256" key="1">
    <source>
        <dbReference type="ARBA" id="ARBA00022574"/>
    </source>
</evidence>
<dbReference type="SUPFAM" id="SSF50960">
    <property type="entry name" value="TolB, C-terminal domain"/>
    <property type="match status" value="1"/>
</dbReference>
<evidence type="ECO:0000256" key="2">
    <source>
        <dbReference type="ARBA" id="ARBA00022737"/>
    </source>
</evidence>
<dbReference type="CDD" id="cd00200">
    <property type="entry name" value="WD40"/>
    <property type="match status" value="1"/>
</dbReference>
<keyword evidence="6" id="KW-1185">Reference proteome</keyword>
<accession>A0A8J7DF47</accession>
<dbReference type="SUPFAM" id="SSF50998">
    <property type="entry name" value="Quinoprotein alcohol dehydrogenase-like"/>
    <property type="match status" value="1"/>
</dbReference>
<dbReference type="EMBL" id="JADEXS010000400">
    <property type="protein sequence ID" value="MBE9025350.1"/>
    <property type="molecule type" value="Genomic_DNA"/>
</dbReference>
<evidence type="ECO:0000256" key="3">
    <source>
        <dbReference type="PROSITE-ProRule" id="PRU00221"/>
    </source>
</evidence>
<dbReference type="PANTHER" id="PTHR19848:SF8">
    <property type="entry name" value="F-BOX AND WD REPEAT DOMAIN CONTAINING 7"/>
    <property type="match status" value="1"/>
</dbReference>
<evidence type="ECO:0000313" key="6">
    <source>
        <dbReference type="Proteomes" id="UP000622533"/>
    </source>
</evidence>
<feature type="repeat" description="WD" evidence="3">
    <location>
        <begin position="235"/>
        <end position="276"/>
    </location>
</feature>
<dbReference type="Proteomes" id="UP000622533">
    <property type="component" value="Unassembled WGS sequence"/>
</dbReference>
<dbReference type="InterPro" id="IPR015943">
    <property type="entry name" value="WD40/YVTN_repeat-like_dom_sf"/>
</dbReference>
<feature type="repeat" description="WD" evidence="3">
    <location>
        <begin position="93"/>
        <end position="133"/>
    </location>
</feature>
<gene>
    <name evidence="5" type="ORF">IQ276_23885</name>
</gene>
<dbReference type="PANTHER" id="PTHR19848">
    <property type="entry name" value="WD40 REPEAT PROTEIN"/>
    <property type="match status" value="1"/>
</dbReference>
<dbReference type="Gene3D" id="2.130.10.10">
    <property type="entry name" value="YVTN repeat-like/Quinoprotein amine dehydrogenase"/>
    <property type="match status" value="3"/>
</dbReference>
<feature type="repeat" description="WD" evidence="3">
    <location>
        <begin position="51"/>
        <end position="92"/>
    </location>
</feature>
<name>A0A8J7DF47_DESMC</name>
<keyword evidence="2" id="KW-0677">Repeat</keyword>
<organism evidence="5 6">
    <name type="scientific">Desmonostoc muscorum LEGE 12446</name>
    <dbReference type="NCBI Taxonomy" id="1828758"/>
    <lineage>
        <taxon>Bacteria</taxon>
        <taxon>Bacillati</taxon>
        <taxon>Cyanobacteriota</taxon>
        <taxon>Cyanophyceae</taxon>
        <taxon>Nostocales</taxon>
        <taxon>Nostocaceae</taxon>
        <taxon>Desmonostoc</taxon>
    </lineage>
</organism>
<dbReference type="PROSITE" id="PS50082">
    <property type="entry name" value="WD_REPEATS_2"/>
    <property type="match status" value="4"/>
</dbReference>
<dbReference type="InterPro" id="IPR011047">
    <property type="entry name" value="Quinoprotein_ADH-like_sf"/>
</dbReference>
<dbReference type="InterPro" id="IPR056534">
    <property type="entry name" value="Beta-prop_NWD2_C"/>
</dbReference>
<dbReference type="Pfam" id="PF23586">
    <property type="entry name" value="Beta-prop_NWD2_C"/>
    <property type="match status" value="1"/>
</dbReference>
<keyword evidence="1 3" id="KW-0853">WD repeat</keyword>
<sequence length="405" mass="44578">MKRNLTPFMILLLVQLLLWKGISIISPTANKNSDTQAHSTVANSEILQTTLKGHALAVSSAAITADNNTMISGSLDNTIKIWNLQTGQLKRTLTGHTGVVDYLSVTPDGKYIVSAESKNVRIWNVLTGALIRELGNSQTISFVKTSQDGQTVVIDGGTQIVKGKPASPYSFEPDITKYLISVYNLKTGTLKNQLVHNNALSKVEMSKSGNILVSGDKTGKLNIWNLTNGTLQKTLTGHASEIKSLAISPDEKTIVSTEYNGQIKIWDLISGKLKSTFTGHNIQSYESVGVLIPDNNTLLSWNTSTNSDVKMWNLQTGELKSTFPKNRNSDLDSNLDFIKISSDSKKLITKTKDNLQTWELATGQLKDSIEIHGYILAFSPDNRILVTHAEDKTTMNIWRIPFDNK</sequence>
<dbReference type="SMART" id="SM00320">
    <property type="entry name" value="WD40"/>
    <property type="match status" value="5"/>
</dbReference>
<dbReference type="InterPro" id="IPR019775">
    <property type="entry name" value="WD40_repeat_CS"/>
</dbReference>
<evidence type="ECO:0000313" key="5">
    <source>
        <dbReference type="EMBL" id="MBE9025350.1"/>
    </source>
</evidence>
<protein>
    <submittedName>
        <fullName evidence="5">WD40 repeat domain-containing protein</fullName>
    </submittedName>
</protein>
<feature type="domain" description="NWD2 C-terminal beta-propeller" evidence="4">
    <location>
        <begin position="59"/>
        <end position="153"/>
    </location>
</feature>
<comment type="caution">
    <text evidence="5">The sequence shown here is derived from an EMBL/GenBank/DDBJ whole genome shotgun (WGS) entry which is preliminary data.</text>
</comment>
<proteinExistence type="predicted"/>